<evidence type="ECO:0000313" key="4">
    <source>
        <dbReference type="Proteomes" id="UP000016934"/>
    </source>
</evidence>
<feature type="compositionally biased region" description="Low complexity" evidence="2">
    <location>
        <begin position="509"/>
        <end position="519"/>
    </location>
</feature>
<dbReference type="RefSeq" id="XP_007695719.1">
    <property type="nucleotide sequence ID" value="XM_007697529.1"/>
</dbReference>
<dbReference type="OMA" id="SHFDSDY"/>
<keyword evidence="1" id="KW-0175">Coiled coil</keyword>
<dbReference type="Proteomes" id="UP000016934">
    <property type="component" value="Unassembled WGS sequence"/>
</dbReference>
<feature type="region of interest" description="Disordered" evidence="2">
    <location>
        <begin position="272"/>
        <end position="328"/>
    </location>
</feature>
<feature type="region of interest" description="Disordered" evidence="2">
    <location>
        <begin position="1"/>
        <end position="32"/>
    </location>
</feature>
<feature type="region of interest" description="Disordered" evidence="2">
    <location>
        <begin position="499"/>
        <end position="519"/>
    </location>
</feature>
<feature type="region of interest" description="Disordered" evidence="2">
    <location>
        <begin position="97"/>
        <end position="122"/>
    </location>
</feature>
<gene>
    <name evidence="3" type="ORF">COCSADRAFT_167256</name>
</gene>
<feature type="compositionally biased region" description="Low complexity" evidence="2">
    <location>
        <begin position="16"/>
        <end position="29"/>
    </location>
</feature>
<dbReference type="KEGG" id="bsc:COCSADRAFT_167256"/>
<name>M2TGY3_COCSN</name>
<feature type="region of interest" description="Disordered" evidence="2">
    <location>
        <begin position="51"/>
        <end position="82"/>
    </location>
</feature>
<feature type="coiled-coil region" evidence="1">
    <location>
        <begin position="164"/>
        <end position="261"/>
    </location>
</feature>
<feature type="compositionally biased region" description="Low complexity" evidence="2">
    <location>
        <begin position="67"/>
        <end position="77"/>
    </location>
</feature>
<feature type="region of interest" description="Disordered" evidence="2">
    <location>
        <begin position="366"/>
        <end position="385"/>
    </location>
</feature>
<feature type="compositionally biased region" description="Polar residues" evidence="2">
    <location>
        <begin position="441"/>
        <end position="460"/>
    </location>
</feature>
<dbReference type="STRING" id="665912.M2TGY3"/>
<accession>M2TGY3</accession>
<evidence type="ECO:0000313" key="3">
    <source>
        <dbReference type="EMBL" id="EMD67987.1"/>
    </source>
</evidence>
<organism evidence="3 4">
    <name type="scientific">Cochliobolus sativus (strain ND90Pr / ATCC 201652)</name>
    <name type="common">Common root rot and spot blotch fungus</name>
    <name type="synonym">Bipolaris sorokiniana</name>
    <dbReference type="NCBI Taxonomy" id="665912"/>
    <lineage>
        <taxon>Eukaryota</taxon>
        <taxon>Fungi</taxon>
        <taxon>Dikarya</taxon>
        <taxon>Ascomycota</taxon>
        <taxon>Pezizomycotina</taxon>
        <taxon>Dothideomycetes</taxon>
        <taxon>Pleosporomycetidae</taxon>
        <taxon>Pleosporales</taxon>
        <taxon>Pleosporineae</taxon>
        <taxon>Pleosporaceae</taxon>
        <taxon>Bipolaris</taxon>
    </lineage>
</organism>
<evidence type="ECO:0000256" key="1">
    <source>
        <dbReference type="SAM" id="Coils"/>
    </source>
</evidence>
<feature type="compositionally biased region" description="Basic and acidic residues" evidence="2">
    <location>
        <begin position="318"/>
        <end position="328"/>
    </location>
</feature>
<dbReference type="AlphaFoldDB" id="M2TGY3"/>
<reference evidence="4" key="2">
    <citation type="journal article" date="2013" name="PLoS Genet.">
        <title>Comparative genome structure, secondary metabolite, and effector coding capacity across Cochliobolus pathogens.</title>
        <authorList>
            <person name="Condon B.J."/>
            <person name="Leng Y."/>
            <person name="Wu D."/>
            <person name="Bushley K.E."/>
            <person name="Ohm R.A."/>
            <person name="Otillar R."/>
            <person name="Martin J."/>
            <person name="Schackwitz W."/>
            <person name="Grimwood J."/>
            <person name="MohdZainudin N."/>
            <person name="Xue C."/>
            <person name="Wang R."/>
            <person name="Manning V.A."/>
            <person name="Dhillon B."/>
            <person name="Tu Z.J."/>
            <person name="Steffenson B.J."/>
            <person name="Salamov A."/>
            <person name="Sun H."/>
            <person name="Lowry S."/>
            <person name="LaButti K."/>
            <person name="Han J."/>
            <person name="Copeland A."/>
            <person name="Lindquist E."/>
            <person name="Barry K."/>
            <person name="Schmutz J."/>
            <person name="Baker S.E."/>
            <person name="Ciuffetti L.M."/>
            <person name="Grigoriev I.V."/>
            <person name="Zhong S."/>
            <person name="Turgeon B.G."/>
        </authorList>
    </citation>
    <scope>NUCLEOTIDE SEQUENCE [LARGE SCALE GENOMIC DNA]</scope>
    <source>
        <strain evidence="4">ND90Pr / ATCC 201652</strain>
    </source>
</reference>
<dbReference type="HOGENOM" id="CLU_027218_0_0_1"/>
<proteinExistence type="predicted"/>
<dbReference type="GeneID" id="19132501"/>
<keyword evidence="4" id="KW-1185">Reference proteome</keyword>
<dbReference type="EMBL" id="KB445638">
    <property type="protein sequence ID" value="EMD67987.1"/>
    <property type="molecule type" value="Genomic_DNA"/>
</dbReference>
<feature type="compositionally biased region" description="Polar residues" evidence="2">
    <location>
        <begin position="1"/>
        <end position="12"/>
    </location>
</feature>
<evidence type="ECO:0000256" key="2">
    <source>
        <dbReference type="SAM" id="MobiDB-lite"/>
    </source>
</evidence>
<dbReference type="eggNOG" id="ENOG502R2AH">
    <property type="taxonomic scope" value="Eukaryota"/>
</dbReference>
<protein>
    <submittedName>
        <fullName evidence="3">Uncharacterized protein</fullName>
    </submittedName>
</protein>
<dbReference type="OrthoDB" id="10251744at2759"/>
<sequence>MSTSPSLRSSSFGDMPSPSTPDSTPSAASRGGYFSVIPKSEYLKNAIHARRAQPSPFLPPQDLIPKSSSPAPSSAQQRTSRVSPDIFLQYALSEEQTAPVSPVQRRRPSDFGFATSKTNRELSKEVERLKESLMTANLRVELLSRHKKESQDKLASALETIERLEPIEDEVHDLRAENKKLKLRVNSMKEEMARLNKVNEDHRKINEELTTIASESAAHWSAHESAIDEAAEYIIKMEEEKAALSQELQELKERVAAIERVSSETPLAAGLDKYPSRVYSVDESRPSTSHFDSDYYSQPASPQPKPSSESVNSLMPSERSRKFLDLTEQHRRSARDLVQRMSAASLRALCDATPCPIYQQQIATVEEEDRSPTPRKASVQHRRGYEAASPALMPAAEICPSRPYTVAPYSETASHPDGLRGLYHPDRARNRRANNLRSSSGQFESPTNTHRLATRPQTTYETWQRPGFAESEVDLTSVVDPLEDKERWWRSMDRLTLEQQLSKPENRRSSMLSSLRSDR</sequence>
<reference evidence="3 4" key="1">
    <citation type="journal article" date="2012" name="PLoS Pathog.">
        <title>Diverse lifestyles and strategies of plant pathogenesis encoded in the genomes of eighteen Dothideomycetes fungi.</title>
        <authorList>
            <person name="Ohm R.A."/>
            <person name="Feau N."/>
            <person name="Henrissat B."/>
            <person name="Schoch C.L."/>
            <person name="Horwitz B.A."/>
            <person name="Barry K.W."/>
            <person name="Condon B.J."/>
            <person name="Copeland A.C."/>
            <person name="Dhillon B."/>
            <person name="Glaser F."/>
            <person name="Hesse C.N."/>
            <person name="Kosti I."/>
            <person name="LaButti K."/>
            <person name="Lindquist E.A."/>
            <person name="Lucas S."/>
            <person name="Salamov A.A."/>
            <person name="Bradshaw R.E."/>
            <person name="Ciuffetti L."/>
            <person name="Hamelin R.C."/>
            <person name="Kema G.H.J."/>
            <person name="Lawrence C."/>
            <person name="Scott J.A."/>
            <person name="Spatafora J.W."/>
            <person name="Turgeon B.G."/>
            <person name="de Wit P.J.G.M."/>
            <person name="Zhong S."/>
            <person name="Goodwin S.B."/>
            <person name="Grigoriev I.V."/>
        </authorList>
    </citation>
    <scope>NUCLEOTIDE SEQUENCE [LARGE SCALE GENOMIC DNA]</scope>
    <source>
        <strain evidence="4">ND90Pr / ATCC 201652</strain>
    </source>
</reference>
<feature type="region of interest" description="Disordered" evidence="2">
    <location>
        <begin position="433"/>
        <end position="460"/>
    </location>
</feature>